<evidence type="ECO:0000259" key="5">
    <source>
        <dbReference type="PROSITE" id="PS51747"/>
    </source>
</evidence>
<organism evidence="6 7">
    <name type="scientific">Candidatus Thiodictyon syntrophicum</name>
    <dbReference type="NCBI Taxonomy" id="1166950"/>
    <lineage>
        <taxon>Bacteria</taxon>
        <taxon>Pseudomonadati</taxon>
        <taxon>Pseudomonadota</taxon>
        <taxon>Gammaproteobacteria</taxon>
        <taxon>Chromatiales</taxon>
        <taxon>Chromatiaceae</taxon>
        <taxon>Thiodictyon</taxon>
    </lineage>
</organism>
<keyword evidence="7" id="KW-1185">Reference proteome</keyword>
<keyword evidence="4" id="KW-0862">Zinc</keyword>
<dbReference type="EMBL" id="CP020370">
    <property type="protein sequence ID" value="AUB80419.1"/>
    <property type="molecule type" value="Genomic_DNA"/>
</dbReference>
<dbReference type="Gene3D" id="3.40.140.10">
    <property type="entry name" value="Cytidine Deaminase, domain 2"/>
    <property type="match status" value="1"/>
</dbReference>
<dbReference type="PROSITE" id="PS51747">
    <property type="entry name" value="CYT_DCMP_DEAMINASES_2"/>
    <property type="match status" value="1"/>
</dbReference>
<dbReference type="OrthoDB" id="9802676at2"/>
<dbReference type="KEGG" id="tsy:THSYN_05275"/>
<evidence type="ECO:0000313" key="6">
    <source>
        <dbReference type="EMBL" id="AUB80419.1"/>
    </source>
</evidence>
<accession>A0A2K8U4T9</accession>
<evidence type="ECO:0000313" key="7">
    <source>
        <dbReference type="Proteomes" id="UP000232638"/>
    </source>
</evidence>
<dbReference type="GO" id="GO:0047974">
    <property type="term" value="F:guanosine deaminase activity"/>
    <property type="evidence" value="ECO:0007669"/>
    <property type="project" value="TreeGrafter"/>
</dbReference>
<dbReference type="PROSITE" id="PS00903">
    <property type="entry name" value="CYT_DCMP_DEAMINASES_1"/>
    <property type="match status" value="1"/>
</dbReference>
<dbReference type="InterPro" id="IPR002125">
    <property type="entry name" value="CMP_dCMP_dom"/>
</dbReference>
<dbReference type="RefSeq" id="WP_100918217.1">
    <property type="nucleotide sequence ID" value="NZ_CP020370.1"/>
</dbReference>
<dbReference type="AlphaFoldDB" id="A0A2K8U4T9"/>
<dbReference type="SUPFAM" id="SSF53927">
    <property type="entry name" value="Cytidine deaminase-like"/>
    <property type="match status" value="1"/>
</dbReference>
<evidence type="ECO:0000256" key="4">
    <source>
        <dbReference type="ARBA" id="ARBA00022833"/>
    </source>
</evidence>
<comment type="similarity">
    <text evidence="1">Belongs to the cytidine and deoxycytidylate deaminase family.</text>
</comment>
<dbReference type="CDD" id="cd01285">
    <property type="entry name" value="nucleoside_deaminase"/>
    <property type="match status" value="1"/>
</dbReference>
<dbReference type="PANTHER" id="PTHR11079">
    <property type="entry name" value="CYTOSINE DEAMINASE FAMILY MEMBER"/>
    <property type="match status" value="1"/>
</dbReference>
<dbReference type="GO" id="GO:0008270">
    <property type="term" value="F:zinc ion binding"/>
    <property type="evidence" value="ECO:0007669"/>
    <property type="project" value="InterPro"/>
</dbReference>
<proteinExistence type="inferred from homology"/>
<dbReference type="PANTHER" id="PTHR11079:SF161">
    <property type="entry name" value="CMP_DCMP-TYPE DEAMINASE DOMAIN-CONTAINING PROTEIN"/>
    <property type="match status" value="1"/>
</dbReference>
<dbReference type="InterPro" id="IPR016192">
    <property type="entry name" value="APOBEC/CMP_deaminase_Zn-bd"/>
</dbReference>
<keyword evidence="3" id="KW-0378">Hydrolase</keyword>
<dbReference type="FunFam" id="3.40.140.10:FF:000011">
    <property type="entry name" value="tRNA-specific adenosine deaminase"/>
    <property type="match status" value="1"/>
</dbReference>
<evidence type="ECO:0000256" key="1">
    <source>
        <dbReference type="ARBA" id="ARBA00006576"/>
    </source>
</evidence>
<evidence type="ECO:0000256" key="2">
    <source>
        <dbReference type="ARBA" id="ARBA00022723"/>
    </source>
</evidence>
<sequence>MTNTDHHASPEAFMRRAIELSRQGVKAGDGGPFGAVVVKDGVIVGEGWNQVLSGCDPTAHGEITAIRDAGRRLRTFDLKGCDIYTTGEPCPMCLCAIYWAGIDRVFYGFSIADAAAVGFDDRVFYQQISKPIQDRQVPETQLLRDEAFAVAQDYVADLDRIRY</sequence>
<keyword evidence="2" id="KW-0479">Metal-binding</keyword>
<evidence type="ECO:0000256" key="3">
    <source>
        <dbReference type="ARBA" id="ARBA00022801"/>
    </source>
</evidence>
<reference evidence="6 7" key="1">
    <citation type="submission" date="2017-03" db="EMBL/GenBank/DDBJ databases">
        <title>Complete genome sequence of Candidatus 'Thiodictyon syntrophicum' sp. nov. strain Cad16T, a photolithoautotroph purple sulfur bacterium isolated from an alpine meromictic lake.</title>
        <authorList>
            <person name="Luedin S.M."/>
            <person name="Pothier J.F."/>
            <person name="Danza F."/>
            <person name="Storelli N."/>
            <person name="Wittwer M."/>
            <person name="Tonolla M."/>
        </authorList>
    </citation>
    <scope>NUCLEOTIDE SEQUENCE [LARGE SCALE GENOMIC DNA]</scope>
    <source>
        <strain evidence="6 7">Cad16T</strain>
    </source>
</reference>
<feature type="domain" description="CMP/dCMP-type deaminase" evidence="5">
    <location>
        <begin position="8"/>
        <end position="139"/>
    </location>
</feature>
<dbReference type="Pfam" id="PF00383">
    <property type="entry name" value="dCMP_cyt_deam_1"/>
    <property type="match status" value="1"/>
</dbReference>
<gene>
    <name evidence="6" type="ORF">THSYN_05275</name>
</gene>
<name>A0A2K8U4T9_9GAMM</name>
<dbReference type="Proteomes" id="UP000232638">
    <property type="component" value="Chromosome"/>
</dbReference>
<dbReference type="InterPro" id="IPR016193">
    <property type="entry name" value="Cytidine_deaminase-like"/>
</dbReference>
<dbReference type="GO" id="GO:0006152">
    <property type="term" value="P:purine nucleoside catabolic process"/>
    <property type="evidence" value="ECO:0007669"/>
    <property type="project" value="TreeGrafter"/>
</dbReference>
<protein>
    <recommendedName>
        <fullName evidence="5">CMP/dCMP-type deaminase domain-containing protein</fullName>
    </recommendedName>
</protein>